<keyword evidence="2" id="KW-1185">Reference proteome</keyword>
<reference evidence="1 2" key="1">
    <citation type="submission" date="2012-02" db="EMBL/GenBank/DDBJ databases">
        <title>The Genome Sequence of Bacteroides salyersiae CL02T12C01.</title>
        <authorList>
            <consortium name="The Broad Institute Genome Sequencing Platform"/>
            <person name="Earl A."/>
            <person name="Ward D."/>
            <person name="Feldgarden M."/>
            <person name="Gevers D."/>
            <person name="Zitomersky N.L."/>
            <person name="Coyne M.J."/>
            <person name="Comstock L.E."/>
            <person name="Young S.K."/>
            <person name="Zeng Q."/>
            <person name="Gargeya S."/>
            <person name="Fitzgerald M."/>
            <person name="Haas B."/>
            <person name="Abouelleil A."/>
            <person name="Alvarado L."/>
            <person name="Arachchi H.M."/>
            <person name="Berlin A."/>
            <person name="Chapman S.B."/>
            <person name="Gearin G."/>
            <person name="Goldberg J."/>
            <person name="Griggs A."/>
            <person name="Gujja S."/>
            <person name="Hansen M."/>
            <person name="Heiman D."/>
            <person name="Howarth C."/>
            <person name="Larimer J."/>
            <person name="Lui A."/>
            <person name="MacDonald P.J.P."/>
            <person name="McCowen C."/>
            <person name="Montmayeur A."/>
            <person name="Murphy C."/>
            <person name="Neiman D."/>
            <person name="Pearson M."/>
            <person name="Priest M."/>
            <person name="Roberts A."/>
            <person name="Saif S."/>
            <person name="Shea T."/>
            <person name="Sisk P."/>
            <person name="Stolte C."/>
            <person name="Sykes S."/>
            <person name="Wortman J."/>
            <person name="Nusbaum C."/>
            <person name="Birren B."/>
        </authorList>
    </citation>
    <scope>NUCLEOTIDE SEQUENCE [LARGE SCALE GENOMIC DNA]</scope>
    <source>
        <strain evidence="1 2">CL02T12C01</strain>
    </source>
</reference>
<proteinExistence type="predicted"/>
<dbReference type="HOGENOM" id="CLU_808114_0_0_10"/>
<organism evidence="1 2">
    <name type="scientific">Bacteroides salyersiae CL02T12C01</name>
    <dbReference type="NCBI Taxonomy" id="997887"/>
    <lineage>
        <taxon>Bacteria</taxon>
        <taxon>Pseudomonadati</taxon>
        <taxon>Bacteroidota</taxon>
        <taxon>Bacteroidia</taxon>
        <taxon>Bacteroidales</taxon>
        <taxon>Bacteroidaceae</taxon>
        <taxon>Bacteroides</taxon>
    </lineage>
</organism>
<accession>I9TL48</accession>
<comment type="caution">
    <text evidence="1">The sequence shown here is derived from an EMBL/GenBank/DDBJ whole genome shotgun (WGS) entry which is preliminary data.</text>
</comment>
<evidence type="ECO:0000313" key="1">
    <source>
        <dbReference type="EMBL" id="EIY69863.1"/>
    </source>
</evidence>
<dbReference type="AlphaFoldDB" id="I9TL48"/>
<dbReference type="PATRIC" id="fig|997887.3.peg.918"/>
<name>I9TL48_9BACE</name>
<dbReference type="Proteomes" id="UP000005150">
    <property type="component" value="Unassembled WGS sequence"/>
</dbReference>
<evidence type="ECO:0000313" key="2">
    <source>
        <dbReference type="Proteomes" id="UP000005150"/>
    </source>
</evidence>
<protein>
    <submittedName>
        <fullName evidence="1">Uncharacterized protein</fullName>
    </submittedName>
</protein>
<gene>
    <name evidence="1" type="ORF">HMPREF1071_00883</name>
</gene>
<sequence length="343" mass="38035">MRTRVLDSLFLGHCGSDGCGSHFLPANSIFGLAHLDHTQQVSLAAFTPYVLDHFLAGEPAVNKEIVEAHVLDGRPVEHHLQIADFVLEVLSLALLHLGFGIPFLVVACIDILLGKALGLGSHSTFFSLKGKVNKHLGATIGTTEEESLVTKDASATCNMGVNASKHLAFTTCLRNVGVIRNHADRIFGVSGIASDGDGKDQLLVDIAKYVTPVNSVIRENAIEHVFVTIKERLQRTADIVCSILDREEWEEDHHLDDLGTGELAVGFLFESHLPFCDVYGSQYVHYPLYTESTATFREKIVQLRNYLSIFVHARCIFLFGHFNILKITEITKDFKDFQPSFFR</sequence>
<dbReference type="EMBL" id="AGXV01000010">
    <property type="protein sequence ID" value="EIY69863.1"/>
    <property type="molecule type" value="Genomic_DNA"/>
</dbReference>